<dbReference type="InterPro" id="IPR044946">
    <property type="entry name" value="Restrct_endonuc_typeI_TRD_sf"/>
</dbReference>
<evidence type="ECO:0000256" key="2">
    <source>
        <dbReference type="ARBA" id="ARBA00022747"/>
    </source>
</evidence>
<dbReference type="CDD" id="cd17266">
    <property type="entry name" value="RMtype1_S_Sau1132ORF3780P-TRD2-CR2_like"/>
    <property type="match status" value="1"/>
</dbReference>
<evidence type="ECO:0000256" key="4">
    <source>
        <dbReference type="SAM" id="MobiDB-lite"/>
    </source>
</evidence>
<dbReference type="PANTHER" id="PTHR43140:SF1">
    <property type="entry name" value="TYPE I RESTRICTION ENZYME ECOKI SPECIFICITY SUBUNIT"/>
    <property type="match status" value="1"/>
</dbReference>
<reference evidence="6" key="1">
    <citation type="submission" date="2019-04" db="EMBL/GenBank/DDBJ databases">
        <title>Moraxella osloensis CCUG 73412, isolated from corneal scrapings as causative agent of keratitis.</title>
        <authorList>
            <person name="Connolly G."/>
            <person name="Jaen-Luchoro D."/>
            <person name="Pinyeiro-Iglesias B."/>
            <person name="Curry A."/>
            <person name="Knowles S."/>
            <person name="Moore E.R.B."/>
        </authorList>
    </citation>
    <scope>NUCLEOTIDE SEQUENCE</scope>
    <source>
        <strain evidence="6">CCUG 73412</strain>
    </source>
</reference>
<comment type="caution">
    <text evidence="6">The sequence shown here is derived from an EMBL/GenBank/DDBJ whole genome shotgun (WGS) entry which is preliminary data.</text>
</comment>
<keyword evidence="3" id="KW-0238">DNA-binding</keyword>
<accession>A0AAW6TLE9</accession>
<feature type="domain" description="Type I restriction modification DNA specificity" evidence="5">
    <location>
        <begin position="262"/>
        <end position="444"/>
    </location>
</feature>
<sequence>MNDFESIPINWAVCNLFDVCKPTQWKTITINQLQPTGYPVYGANGIIGYYENYNHEDPTVLIACRGNCGEIHISKPFSYVNGNAMALDELSDKLNIKYVSYYLKNFDFSKIISGSVQQQITQIGLKNLNLKIAPIREQNRIVEKIETLFSEIDAGVESLSKAKIQLERYRQSLLKHAFEGKLTAQWRADFESKNGKPLPTADELIEQIQTARQAHYDKQVKDWELAVKAWENNGKNGKKPTKPTKLEKFQNFEKNDLIPDFPETWALIKLSDIAEIGSGISVSQNRKLNNPLTVNYLRVANVQRGYLVLDEIKTMKIEEELLSKYSLKYGDILFNEGGDRDKLGRGWIWQSEIENCITQNHVFRATPHIASIVHSKYISYWGNSFGKNYFEKTGKQTTNLASINKTVLSGFPVTFPSLNEQSIIVDIIESRMSEIDNLMSQLESQLLKANYMKSTILHKAFQGKLVPQDPTDPPASQLLDQIKAERLAKQTAKQTAQTATKSKAKANKQPKAKSKAKTKES</sequence>
<feature type="compositionally biased region" description="Low complexity" evidence="4">
    <location>
        <begin position="489"/>
        <end position="501"/>
    </location>
</feature>
<feature type="domain" description="Type I restriction modification DNA specificity" evidence="5">
    <location>
        <begin position="8"/>
        <end position="152"/>
    </location>
</feature>
<dbReference type="Pfam" id="PF01420">
    <property type="entry name" value="Methylase_S"/>
    <property type="match status" value="2"/>
</dbReference>
<dbReference type="SUPFAM" id="SSF116734">
    <property type="entry name" value="DNA methylase specificity domain"/>
    <property type="match status" value="2"/>
</dbReference>
<proteinExistence type="inferred from homology"/>
<dbReference type="InterPro" id="IPR051212">
    <property type="entry name" value="Type-I_RE_S_subunit"/>
</dbReference>
<keyword evidence="2" id="KW-0680">Restriction system</keyword>
<comment type="similarity">
    <text evidence="1">Belongs to the type-I restriction system S methylase family.</text>
</comment>
<dbReference type="GO" id="GO:0009307">
    <property type="term" value="P:DNA restriction-modification system"/>
    <property type="evidence" value="ECO:0007669"/>
    <property type="project" value="UniProtKB-KW"/>
</dbReference>
<dbReference type="Gene3D" id="3.90.220.20">
    <property type="entry name" value="DNA methylase specificity domains"/>
    <property type="match status" value="2"/>
</dbReference>
<evidence type="ECO:0000256" key="3">
    <source>
        <dbReference type="ARBA" id="ARBA00023125"/>
    </source>
</evidence>
<feature type="compositionally biased region" description="Basic residues" evidence="4">
    <location>
        <begin position="502"/>
        <end position="521"/>
    </location>
</feature>
<dbReference type="AlphaFoldDB" id="A0AAW6TLE9"/>
<dbReference type="InterPro" id="IPR000055">
    <property type="entry name" value="Restrct_endonuc_typeI_TRD"/>
</dbReference>
<dbReference type="EMBL" id="SSCJ01000017">
    <property type="protein sequence ID" value="MDI4510944.1"/>
    <property type="molecule type" value="Genomic_DNA"/>
</dbReference>
<dbReference type="PANTHER" id="PTHR43140">
    <property type="entry name" value="TYPE-1 RESTRICTION ENZYME ECOKI SPECIFICITY PROTEIN"/>
    <property type="match status" value="1"/>
</dbReference>
<dbReference type="CDD" id="cd17253">
    <property type="entry name" value="RMtype1_S_Eco933I-TRD2-CR2_like"/>
    <property type="match status" value="1"/>
</dbReference>
<organism evidence="6">
    <name type="scientific">Faucicola osloensis</name>
    <name type="common">Moraxella osloensis</name>
    <dbReference type="NCBI Taxonomy" id="34062"/>
    <lineage>
        <taxon>Bacteria</taxon>
        <taxon>Pseudomonadati</taxon>
        <taxon>Pseudomonadota</taxon>
        <taxon>Gammaproteobacteria</taxon>
        <taxon>Moraxellales</taxon>
        <taxon>Moraxellaceae</taxon>
        <taxon>Faucicola</taxon>
    </lineage>
</organism>
<evidence type="ECO:0000259" key="5">
    <source>
        <dbReference type="Pfam" id="PF01420"/>
    </source>
</evidence>
<evidence type="ECO:0000313" key="6">
    <source>
        <dbReference type="EMBL" id="MDI4510944.1"/>
    </source>
</evidence>
<name>A0AAW6TLE9_FAUOS</name>
<gene>
    <name evidence="6" type="ORF">E6P75_12155</name>
</gene>
<feature type="region of interest" description="Disordered" evidence="4">
    <location>
        <begin position="486"/>
        <end position="521"/>
    </location>
</feature>
<protein>
    <recommendedName>
        <fullName evidence="5">Type I restriction modification DNA specificity domain-containing protein</fullName>
    </recommendedName>
</protein>
<dbReference type="GO" id="GO:0003677">
    <property type="term" value="F:DNA binding"/>
    <property type="evidence" value="ECO:0007669"/>
    <property type="project" value="UniProtKB-KW"/>
</dbReference>
<evidence type="ECO:0000256" key="1">
    <source>
        <dbReference type="ARBA" id="ARBA00010923"/>
    </source>
</evidence>